<name>A0ABV7FGI6_9GAMM</name>
<protein>
    <submittedName>
        <fullName evidence="2">Antiviral reverse transcriptase Drt3b</fullName>
    </submittedName>
</protein>
<organism evidence="2 3">
    <name type="scientific">Cellvibrio fontiphilus</name>
    <dbReference type="NCBI Taxonomy" id="1815559"/>
    <lineage>
        <taxon>Bacteria</taxon>
        <taxon>Pseudomonadati</taxon>
        <taxon>Pseudomonadota</taxon>
        <taxon>Gammaproteobacteria</taxon>
        <taxon>Cellvibrionales</taxon>
        <taxon>Cellvibrionaceae</taxon>
        <taxon>Cellvibrio</taxon>
    </lineage>
</organism>
<dbReference type="Proteomes" id="UP001595555">
    <property type="component" value="Unassembled WGS sequence"/>
</dbReference>
<dbReference type="NCBIfam" id="NF041748">
    <property type="entry name" value="Drt3b"/>
    <property type="match status" value="1"/>
</dbReference>
<reference evidence="3" key="1">
    <citation type="journal article" date="2019" name="Int. J. Syst. Evol. Microbiol.">
        <title>The Global Catalogue of Microorganisms (GCM) 10K type strain sequencing project: providing services to taxonomists for standard genome sequencing and annotation.</title>
        <authorList>
            <consortium name="The Broad Institute Genomics Platform"/>
            <consortium name="The Broad Institute Genome Sequencing Center for Infectious Disease"/>
            <person name="Wu L."/>
            <person name="Ma J."/>
        </authorList>
    </citation>
    <scope>NUCLEOTIDE SEQUENCE [LARGE SCALE GENOMIC DNA]</scope>
    <source>
        <strain evidence="3">KCTC 52237</strain>
    </source>
</reference>
<dbReference type="CDD" id="cd01646">
    <property type="entry name" value="RT_Bac_retron_I"/>
    <property type="match status" value="1"/>
</dbReference>
<keyword evidence="3" id="KW-1185">Reference proteome</keyword>
<comment type="caution">
    <text evidence="2">The sequence shown here is derived from an EMBL/GenBank/DDBJ whole genome shotgun (WGS) entry which is preliminary data.</text>
</comment>
<evidence type="ECO:0000313" key="3">
    <source>
        <dbReference type="Proteomes" id="UP001595555"/>
    </source>
</evidence>
<dbReference type="InterPro" id="IPR000477">
    <property type="entry name" value="RT_dom"/>
</dbReference>
<dbReference type="RefSeq" id="WP_378118364.1">
    <property type="nucleotide sequence ID" value="NZ_JBHRTF010000004.1"/>
</dbReference>
<dbReference type="EMBL" id="JBHRTF010000004">
    <property type="protein sequence ID" value="MFC3115745.1"/>
    <property type="molecule type" value="Genomic_DNA"/>
</dbReference>
<evidence type="ECO:0000313" key="2">
    <source>
        <dbReference type="EMBL" id="MFC3115745.1"/>
    </source>
</evidence>
<accession>A0ABV7FGI6</accession>
<feature type="domain" description="Reverse transcriptase" evidence="1">
    <location>
        <begin position="83"/>
        <end position="356"/>
    </location>
</feature>
<sequence length="471" mass="55287">MENKKKVRITDRHRALLTETLPFEKLFPFTNVSFHSSVNKYMNSLPSLLEKLLITTSYTIPYDYHITSKHGSSRVLSIIHPAKQIEISSFYEKNKDYILYLCSKSEFSLRRPFANFKYYYADNESKDEENVLDNDGNVETAGDPFSTESSTYRSFFVYKPYSYLFNFYDSWKFLHIEKKFKYLEMLDISKCFYNIYTHTIGWSVKDKWYAKSNSGKGKISFESEFDRLMMESNYNETNGIVVGPEISRIFAEIILQRVDQNVSRKLHSAGIKIKENYTICRYVDDYFIFTNNLSVRDKVIEALKSELVKIKLYINEGKTESYERPFMTSESNAKIEISRVIDEFFEKAITAEGYNKYFNPRLSCNQLLQNIKKCVTANKIDFSSISRYALQSISSIAKKTLKSSTITDDQSIELSHYLINVMFVLYSYDSNYRTTNIICLFFLDIFNHFKIENSKVKPNIARVFLSRQQTT</sequence>
<keyword evidence="2" id="KW-0808">Transferase</keyword>
<keyword evidence="2" id="KW-0695">RNA-directed DNA polymerase</keyword>
<dbReference type="GO" id="GO:0003964">
    <property type="term" value="F:RNA-directed DNA polymerase activity"/>
    <property type="evidence" value="ECO:0007669"/>
    <property type="project" value="UniProtKB-KW"/>
</dbReference>
<evidence type="ECO:0000259" key="1">
    <source>
        <dbReference type="PROSITE" id="PS50878"/>
    </source>
</evidence>
<keyword evidence="2" id="KW-0548">Nucleotidyltransferase</keyword>
<proteinExistence type="predicted"/>
<gene>
    <name evidence="2" type="primary">drt3b</name>
    <name evidence="2" type="ORF">ACFODX_09275</name>
</gene>
<dbReference type="PROSITE" id="PS50878">
    <property type="entry name" value="RT_POL"/>
    <property type="match status" value="1"/>
</dbReference>
<dbReference type="Pfam" id="PF00078">
    <property type="entry name" value="RVT_1"/>
    <property type="match status" value="1"/>
</dbReference>